<feature type="domain" description="Gfo/Idh/MocA-like oxidoreductase N-terminal" evidence="3">
    <location>
        <begin position="11"/>
        <end position="130"/>
    </location>
</feature>
<dbReference type="Gene3D" id="3.40.50.720">
    <property type="entry name" value="NAD(P)-binding Rossmann-like Domain"/>
    <property type="match status" value="1"/>
</dbReference>
<dbReference type="InterPro" id="IPR055170">
    <property type="entry name" value="GFO_IDH_MocA-like_dom"/>
</dbReference>
<accession>H9UFU9</accession>
<dbReference type="InterPro" id="IPR050984">
    <property type="entry name" value="Gfo/Idh/MocA_domain"/>
</dbReference>
<dbReference type="GO" id="GO:0000166">
    <property type="term" value="F:nucleotide binding"/>
    <property type="evidence" value="ECO:0007669"/>
    <property type="project" value="InterPro"/>
</dbReference>
<proteinExistence type="inferred from homology"/>
<keyword evidence="6" id="KW-1185">Reference proteome</keyword>
<dbReference type="SUPFAM" id="SSF51735">
    <property type="entry name" value="NAD(P)-binding Rossmann-fold domains"/>
    <property type="match status" value="1"/>
</dbReference>
<gene>
    <name evidence="5" type="ordered locus">Spiaf_0284</name>
</gene>
<dbReference type="Gene3D" id="3.30.360.10">
    <property type="entry name" value="Dihydrodipicolinate Reductase, domain 2"/>
    <property type="match status" value="1"/>
</dbReference>
<dbReference type="SUPFAM" id="SSF55347">
    <property type="entry name" value="Glyceraldehyde-3-phosphate dehydrogenase-like, C-terminal domain"/>
    <property type="match status" value="1"/>
</dbReference>
<protein>
    <submittedName>
        <fullName evidence="5">Putative dehydrogenase</fullName>
    </submittedName>
</protein>
<dbReference type="InterPro" id="IPR036291">
    <property type="entry name" value="NAD(P)-bd_dom_sf"/>
</dbReference>
<evidence type="ECO:0000256" key="1">
    <source>
        <dbReference type="ARBA" id="ARBA00010928"/>
    </source>
</evidence>
<dbReference type="EMBL" id="CP003282">
    <property type="protein sequence ID" value="AFG36392.1"/>
    <property type="molecule type" value="Genomic_DNA"/>
</dbReference>
<keyword evidence="2" id="KW-0560">Oxidoreductase</keyword>
<dbReference type="KEGG" id="sfc:Spiaf_0284"/>
<comment type="similarity">
    <text evidence="1">Belongs to the Gfo/Idh/MocA family.</text>
</comment>
<dbReference type="eggNOG" id="COG0673">
    <property type="taxonomic scope" value="Bacteria"/>
</dbReference>
<evidence type="ECO:0000259" key="3">
    <source>
        <dbReference type="Pfam" id="PF01408"/>
    </source>
</evidence>
<feature type="domain" description="GFO/IDH/MocA-like oxidoreductase" evidence="4">
    <location>
        <begin position="140"/>
        <end position="257"/>
    </location>
</feature>
<dbReference type="PANTHER" id="PTHR22604">
    <property type="entry name" value="OXIDOREDUCTASES"/>
    <property type="match status" value="1"/>
</dbReference>
<dbReference type="PANTHER" id="PTHR22604:SF105">
    <property type="entry name" value="TRANS-1,2-DIHYDROBENZENE-1,2-DIOL DEHYDROGENASE"/>
    <property type="match status" value="1"/>
</dbReference>
<evidence type="ECO:0000259" key="4">
    <source>
        <dbReference type="Pfam" id="PF22725"/>
    </source>
</evidence>
<dbReference type="Pfam" id="PF01408">
    <property type="entry name" value="GFO_IDH_MocA"/>
    <property type="match status" value="1"/>
</dbReference>
<dbReference type="Pfam" id="PF22725">
    <property type="entry name" value="GFO_IDH_MocA_C3"/>
    <property type="match status" value="1"/>
</dbReference>
<dbReference type="InterPro" id="IPR000683">
    <property type="entry name" value="Gfo/Idh/MocA-like_OxRdtase_N"/>
</dbReference>
<dbReference type="PATRIC" id="fig|889378.3.peg.290"/>
<evidence type="ECO:0000313" key="6">
    <source>
        <dbReference type="Proteomes" id="UP000007383"/>
    </source>
</evidence>
<dbReference type="AlphaFoldDB" id="H9UFU9"/>
<evidence type="ECO:0000313" key="5">
    <source>
        <dbReference type="EMBL" id="AFG36392.1"/>
    </source>
</evidence>
<dbReference type="Proteomes" id="UP000007383">
    <property type="component" value="Chromosome"/>
</dbReference>
<reference evidence="6" key="1">
    <citation type="journal article" date="2013" name="Stand. Genomic Sci.">
        <title>Complete genome sequence of the halophilic bacterium Spirochaeta africana type strain (Z-7692(T)) from the alkaline Lake Magadi in the East African Rift.</title>
        <authorList>
            <person name="Liolos K."/>
            <person name="Abt B."/>
            <person name="Scheuner C."/>
            <person name="Teshima H."/>
            <person name="Held B."/>
            <person name="Lapidus A."/>
            <person name="Nolan M."/>
            <person name="Lucas S."/>
            <person name="Deshpande S."/>
            <person name="Cheng J.F."/>
            <person name="Tapia R."/>
            <person name="Goodwin L.A."/>
            <person name="Pitluck S."/>
            <person name="Pagani I."/>
            <person name="Ivanova N."/>
            <person name="Mavromatis K."/>
            <person name="Mikhailova N."/>
            <person name="Huntemann M."/>
            <person name="Pati A."/>
            <person name="Chen A."/>
            <person name="Palaniappan K."/>
            <person name="Land M."/>
            <person name="Rohde M."/>
            <person name="Tindall B.J."/>
            <person name="Detter J.C."/>
            <person name="Goker M."/>
            <person name="Bristow J."/>
            <person name="Eisen J.A."/>
            <person name="Markowitz V."/>
            <person name="Hugenholtz P."/>
            <person name="Woyke T."/>
            <person name="Klenk H.P."/>
            <person name="Kyrpides N.C."/>
        </authorList>
    </citation>
    <scope>NUCLEOTIDE SEQUENCE</scope>
    <source>
        <strain evidence="6">ATCC 700263 / DSM 8902 / Z-7692</strain>
    </source>
</reference>
<sequence length="333" mass="36554">MNAPDSQRSTVRWGILGCGSIAHNFVQALPLVPTADLVAVASRSNAAGFSGQYRDTYPDLTVYQDYAELAGDPAVDAVYIATTHNFHFAHAMLCLEQGKHVLCEKPITINADQLVRLRDTARRHDCFLMEALWTRFLPGIRQLTELLQQRVIGDVRLLQANFGIQVADDPQHRLLNPQLAGGALLDLGIYPLNFARIVYGRELISARSVAEIGPTGVDEVSAYLLQFAGGGTAVLSSSCRVATPHTALLYGTTGSIEVEDFFHPSVIHVRTGSHTHTYQVGYPATGFQYEIQEASHCILSGLAESRIMPIEESLQIISLMDQFRADWGLSYPD</sequence>
<dbReference type="STRING" id="889378.Spiaf_0284"/>
<dbReference type="HOGENOM" id="CLU_023194_7_2_12"/>
<organism evidence="5 6">
    <name type="scientific">Spirochaeta africana (strain ATCC 700263 / DSM 8902 / Z-7692)</name>
    <dbReference type="NCBI Taxonomy" id="889378"/>
    <lineage>
        <taxon>Bacteria</taxon>
        <taxon>Pseudomonadati</taxon>
        <taxon>Spirochaetota</taxon>
        <taxon>Spirochaetia</taxon>
        <taxon>Spirochaetales</taxon>
        <taxon>Spirochaetaceae</taxon>
        <taxon>Spirochaeta</taxon>
    </lineage>
</organism>
<name>H9UFU9_SPIAZ</name>
<evidence type="ECO:0000256" key="2">
    <source>
        <dbReference type="ARBA" id="ARBA00023002"/>
    </source>
</evidence>
<dbReference type="GO" id="GO:0016491">
    <property type="term" value="F:oxidoreductase activity"/>
    <property type="evidence" value="ECO:0007669"/>
    <property type="project" value="UniProtKB-KW"/>
</dbReference>